<evidence type="ECO:0000256" key="4">
    <source>
        <dbReference type="ARBA" id="ARBA00023136"/>
    </source>
</evidence>
<feature type="transmembrane region" description="Helical" evidence="7">
    <location>
        <begin position="42"/>
        <end position="62"/>
    </location>
</feature>
<dbReference type="PANTHER" id="PTHR33048:SF134">
    <property type="entry name" value="INTEGRAL MEMBRANE PROTEIN"/>
    <property type="match status" value="1"/>
</dbReference>
<comment type="similarity">
    <text evidence="5">Belongs to the SAT4 family.</text>
</comment>
<feature type="transmembrane region" description="Helical" evidence="7">
    <location>
        <begin position="213"/>
        <end position="235"/>
    </location>
</feature>
<evidence type="ECO:0000313" key="9">
    <source>
        <dbReference type="EMBL" id="EPS43594.1"/>
    </source>
</evidence>
<comment type="caution">
    <text evidence="9">The sequence shown here is derived from an EMBL/GenBank/DDBJ whole genome shotgun (WGS) entry which is preliminary data.</text>
</comment>
<feature type="compositionally biased region" description="Polar residues" evidence="6">
    <location>
        <begin position="363"/>
        <end position="378"/>
    </location>
</feature>
<evidence type="ECO:0000256" key="5">
    <source>
        <dbReference type="ARBA" id="ARBA00038359"/>
    </source>
</evidence>
<dbReference type="OrthoDB" id="444631at2759"/>
<dbReference type="Proteomes" id="UP000015100">
    <property type="component" value="Unassembled WGS sequence"/>
</dbReference>
<gene>
    <name evidence="9" type="ORF">H072_2395</name>
</gene>
<feature type="transmembrane region" description="Helical" evidence="7">
    <location>
        <begin position="178"/>
        <end position="201"/>
    </location>
</feature>
<keyword evidence="10" id="KW-1185">Reference proteome</keyword>
<feature type="region of interest" description="Disordered" evidence="6">
    <location>
        <begin position="296"/>
        <end position="316"/>
    </location>
</feature>
<evidence type="ECO:0000256" key="1">
    <source>
        <dbReference type="ARBA" id="ARBA00004141"/>
    </source>
</evidence>
<reference evidence="10" key="2">
    <citation type="submission" date="2013-04" db="EMBL/GenBank/DDBJ databases">
        <title>Genomic mechanisms accounting for the adaptation to parasitism in nematode-trapping fungi.</title>
        <authorList>
            <person name="Ahren D.G."/>
        </authorList>
    </citation>
    <scope>NUCLEOTIDE SEQUENCE [LARGE SCALE GENOMIC DNA]</scope>
    <source>
        <strain evidence="10">CBS 200.50</strain>
    </source>
</reference>
<evidence type="ECO:0000256" key="2">
    <source>
        <dbReference type="ARBA" id="ARBA00022692"/>
    </source>
</evidence>
<dbReference type="HOGENOM" id="CLU_717660_0_0_1"/>
<feature type="compositionally biased region" description="Basic and acidic residues" evidence="6">
    <location>
        <begin position="349"/>
        <end position="359"/>
    </location>
</feature>
<feature type="transmembrane region" description="Helical" evidence="7">
    <location>
        <begin position="12"/>
        <end position="30"/>
    </location>
</feature>
<sequence>MGGITKAISMGVFWSLTAFDGLLLALRLRTRLRIYHKFRSDDYALIFAYIVLLAGGGIYVWMIDTFVDLLPFEEGYATADTYFPPLAHKVGVVDLVYDVIFVSANWAVKLSFLLFLRRILQPIPGYLKWWWLCTGAWAAMLLGNYLSVIWLCKQARGNGSTTQDQCSNTTDRRFLIGILTYSCATDIAIDILIIILPYPLISQLKKITWRQKIGLYCVFSLAFITIALASFRIAYQLGVTTQRLNHMSGYFVTWMEVLISICMGCIPGLIPIMRRRSMPPVPGQLANFQFGQRDVEADPGRRQVPPMRERQAKRKSRDPWEITAWFNISSRRGSATPQTAPAVQAPAEDQEKKLGRDPISEASEPQSMSLSMNSQIQKDQGPLSL</sequence>
<reference evidence="9 10" key="1">
    <citation type="journal article" date="2013" name="PLoS Genet.">
        <title>Genomic mechanisms accounting for the adaptation to parasitism in nematode-trapping fungi.</title>
        <authorList>
            <person name="Meerupati T."/>
            <person name="Andersson K.M."/>
            <person name="Friman E."/>
            <person name="Kumar D."/>
            <person name="Tunlid A."/>
            <person name="Ahren D."/>
        </authorList>
    </citation>
    <scope>NUCLEOTIDE SEQUENCE [LARGE SCALE GENOMIC DNA]</scope>
    <source>
        <strain evidence="9 10">CBS 200.50</strain>
    </source>
</reference>
<comment type="subcellular location">
    <subcellularLocation>
        <location evidence="1">Membrane</location>
        <topology evidence="1">Multi-pass membrane protein</topology>
    </subcellularLocation>
</comment>
<proteinExistence type="inferred from homology"/>
<dbReference type="PANTHER" id="PTHR33048">
    <property type="entry name" value="PTH11-LIKE INTEGRAL MEMBRANE PROTEIN (AFU_ORTHOLOGUE AFUA_5G11245)"/>
    <property type="match status" value="1"/>
</dbReference>
<evidence type="ECO:0000256" key="6">
    <source>
        <dbReference type="SAM" id="MobiDB-lite"/>
    </source>
</evidence>
<evidence type="ECO:0000256" key="3">
    <source>
        <dbReference type="ARBA" id="ARBA00022989"/>
    </source>
</evidence>
<dbReference type="Pfam" id="PF20684">
    <property type="entry name" value="Fung_rhodopsin"/>
    <property type="match status" value="1"/>
</dbReference>
<keyword evidence="4 7" id="KW-0472">Membrane</keyword>
<dbReference type="AlphaFoldDB" id="S8AL04"/>
<organism evidence="9 10">
    <name type="scientific">Dactylellina haptotyla (strain CBS 200.50)</name>
    <name type="common">Nematode-trapping fungus</name>
    <name type="synonym">Monacrosporium haptotylum</name>
    <dbReference type="NCBI Taxonomy" id="1284197"/>
    <lineage>
        <taxon>Eukaryota</taxon>
        <taxon>Fungi</taxon>
        <taxon>Dikarya</taxon>
        <taxon>Ascomycota</taxon>
        <taxon>Pezizomycotina</taxon>
        <taxon>Orbiliomycetes</taxon>
        <taxon>Orbiliales</taxon>
        <taxon>Orbiliaceae</taxon>
        <taxon>Dactylellina</taxon>
    </lineage>
</organism>
<feature type="compositionally biased region" description="Low complexity" evidence="6">
    <location>
        <begin position="335"/>
        <end position="347"/>
    </location>
</feature>
<keyword evidence="2 7" id="KW-0812">Transmembrane</keyword>
<feature type="region of interest" description="Disordered" evidence="6">
    <location>
        <begin position="331"/>
        <end position="385"/>
    </location>
</feature>
<dbReference type="EMBL" id="AQGS01000071">
    <property type="protein sequence ID" value="EPS43594.1"/>
    <property type="molecule type" value="Genomic_DNA"/>
</dbReference>
<dbReference type="GO" id="GO:0016020">
    <property type="term" value="C:membrane"/>
    <property type="evidence" value="ECO:0007669"/>
    <property type="project" value="UniProtKB-SubCell"/>
</dbReference>
<evidence type="ECO:0000313" key="10">
    <source>
        <dbReference type="Proteomes" id="UP000015100"/>
    </source>
</evidence>
<dbReference type="InterPro" id="IPR049326">
    <property type="entry name" value="Rhodopsin_dom_fungi"/>
</dbReference>
<accession>S8AL04</accession>
<protein>
    <recommendedName>
        <fullName evidence="8">Rhodopsin domain-containing protein</fullName>
    </recommendedName>
</protein>
<feature type="transmembrane region" description="Helical" evidence="7">
    <location>
        <begin position="247"/>
        <end position="270"/>
    </location>
</feature>
<feature type="domain" description="Rhodopsin" evidence="8">
    <location>
        <begin position="26"/>
        <end position="275"/>
    </location>
</feature>
<feature type="transmembrane region" description="Helical" evidence="7">
    <location>
        <begin position="95"/>
        <end position="117"/>
    </location>
</feature>
<feature type="transmembrane region" description="Helical" evidence="7">
    <location>
        <begin position="129"/>
        <end position="151"/>
    </location>
</feature>
<keyword evidence="3 7" id="KW-1133">Transmembrane helix</keyword>
<name>S8AL04_DACHA</name>
<evidence type="ECO:0000259" key="8">
    <source>
        <dbReference type="Pfam" id="PF20684"/>
    </source>
</evidence>
<dbReference type="InterPro" id="IPR052337">
    <property type="entry name" value="SAT4-like"/>
</dbReference>
<evidence type="ECO:0000256" key="7">
    <source>
        <dbReference type="SAM" id="Phobius"/>
    </source>
</evidence>
<dbReference type="eggNOG" id="ENOG502SSB8">
    <property type="taxonomic scope" value="Eukaryota"/>
</dbReference>